<dbReference type="InterPro" id="IPR041657">
    <property type="entry name" value="HTH_17"/>
</dbReference>
<reference evidence="2 3" key="1">
    <citation type="submission" date="2019-07" db="EMBL/GenBank/DDBJ databases">
        <title>Draft genome for Streptomyces benahoarensis MZ03-48.</title>
        <authorList>
            <person name="Gonzalez-Pimentel J.L."/>
        </authorList>
    </citation>
    <scope>NUCLEOTIDE SEQUENCE [LARGE SCALE GENOMIC DNA]</scope>
    <source>
        <strain evidence="2 3">MZ03-48</strain>
    </source>
</reference>
<evidence type="ECO:0000313" key="2">
    <source>
        <dbReference type="EMBL" id="TSB41556.1"/>
    </source>
</evidence>
<protein>
    <submittedName>
        <fullName evidence="2">Helix-turn-helix domain-containing protein</fullName>
    </submittedName>
</protein>
<comment type="caution">
    <text evidence="2">The sequence shown here is derived from an EMBL/GenBank/DDBJ whole genome shotgun (WGS) entry which is preliminary data.</text>
</comment>
<dbReference type="OrthoDB" id="194758at2"/>
<feature type="domain" description="Helix-turn-helix" evidence="1">
    <location>
        <begin position="6"/>
        <end position="56"/>
    </location>
</feature>
<sequence>MPKAEMLKLPEALTELNMSRAAFYRMRARGLGPRIVKLPNGQLRIRRADLDTWLADHEEAPAA</sequence>
<keyword evidence="3" id="KW-1185">Reference proteome</keyword>
<dbReference type="Proteomes" id="UP000320888">
    <property type="component" value="Unassembled WGS sequence"/>
</dbReference>
<accession>A0A553ZJN5</accession>
<dbReference type="Pfam" id="PF12728">
    <property type="entry name" value="HTH_17"/>
    <property type="match status" value="1"/>
</dbReference>
<dbReference type="AlphaFoldDB" id="A0A553ZJN5"/>
<evidence type="ECO:0000259" key="1">
    <source>
        <dbReference type="Pfam" id="PF12728"/>
    </source>
</evidence>
<evidence type="ECO:0000313" key="3">
    <source>
        <dbReference type="Proteomes" id="UP000320888"/>
    </source>
</evidence>
<name>A0A553ZJN5_9ACTN</name>
<dbReference type="EMBL" id="VKLS01000118">
    <property type="protein sequence ID" value="TSB41556.1"/>
    <property type="molecule type" value="Genomic_DNA"/>
</dbReference>
<organism evidence="2 3">
    <name type="scientific">Streptomyces benahoarensis</name>
    <dbReference type="NCBI Taxonomy" id="2595054"/>
    <lineage>
        <taxon>Bacteria</taxon>
        <taxon>Bacillati</taxon>
        <taxon>Actinomycetota</taxon>
        <taxon>Actinomycetes</taxon>
        <taxon>Kitasatosporales</taxon>
        <taxon>Streptomycetaceae</taxon>
        <taxon>Streptomyces</taxon>
    </lineage>
</organism>
<proteinExistence type="predicted"/>
<gene>
    <name evidence="2" type="ORF">FNZ23_12400</name>
</gene>